<feature type="compositionally biased region" description="Gly residues" evidence="1">
    <location>
        <begin position="88"/>
        <end position="97"/>
    </location>
</feature>
<dbReference type="Proteomes" id="UP000324222">
    <property type="component" value="Unassembled WGS sequence"/>
</dbReference>
<feature type="compositionally biased region" description="Acidic residues" evidence="1">
    <location>
        <begin position="66"/>
        <end position="78"/>
    </location>
</feature>
<reference evidence="2 3" key="1">
    <citation type="submission" date="2019-05" db="EMBL/GenBank/DDBJ databases">
        <title>Another draft genome of Portunus trituberculatus and its Hox gene families provides insights of decapod evolution.</title>
        <authorList>
            <person name="Jeong J.-H."/>
            <person name="Song I."/>
            <person name="Kim S."/>
            <person name="Choi T."/>
            <person name="Kim D."/>
            <person name="Ryu S."/>
            <person name="Kim W."/>
        </authorList>
    </citation>
    <scope>NUCLEOTIDE SEQUENCE [LARGE SCALE GENOMIC DNA]</scope>
    <source>
        <tissue evidence="2">Muscle</tissue>
    </source>
</reference>
<proteinExistence type="predicted"/>
<name>A0A5B7KAH8_PORTR</name>
<accession>A0A5B7KAH8</accession>
<feature type="region of interest" description="Disordered" evidence="1">
    <location>
        <begin position="49"/>
        <end position="130"/>
    </location>
</feature>
<organism evidence="2 3">
    <name type="scientific">Portunus trituberculatus</name>
    <name type="common">Swimming crab</name>
    <name type="synonym">Neptunus trituberculatus</name>
    <dbReference type="NCBI Taxonomy" id="210409"/>
    <lineage>
        <taxon>Eukaryota</taxon>
        <taxon>Metazoa</taxon>
        <taxon>Ecdysozoa</taxon>
        <taxon>Arthropoda</taxon>
        <taxon>Crustacea</taxon>
        <taxon>Multicrustacea</taxon>
        <taxon>Malacostraca</taxon>
        <taxon>Eumalacostraca</taxon>
        <taxon>Eucarida</taxon>
        <taxon>Decapoda</taxon>
        <taxon>Pleocyemata</taxon>
        <taxon>Brachyura</taxon>
        <taxon>Eubrachyura</taxon>
        <taxon>Portunoidea</taxon>
        <taxon>Portunidae</taxon>
        <taxon>Portuninae</taxon>
        <taxon>Portunus</taxon>
    </lineage>
</organism>
<keyword evidence="3" id="KW-1185">Reference proteome</keyword>
<gene>
    <name evidence="2" type="ORF">E2C01_097161</name>
</gene>
<dbReference type="EMBL" id="VSRR010127961">
    <property type="protein sequence ID" value="MPD01625.1"/>
    <property type="molecule type" value="Genomic_DNA"/>
</dbReference>
<dbReference type="AlphaFoldDB" id="A0A5B7KAH8"/>
<sequence>MDLLAQAMKILEENYPNIEKSTAVIRGVMEKITCYEALLKEKQQKKKQQSITSFFRLHTPSQVTESETDDESGDTLEEEVAKQRKKSNGGGGGGGGVRTPLKPRPGGRGCSTNGQSGCAVSYAHEDRVAA</sequence>
<evidence type="ECO:0000256" key="1">
    <source>
        <dbReference type="SAM" id="MobiDB-lite"/>
    </source>
</evidence>
<protein>
    <submittedName>
        <fullName evidence="2">Uncharacterized protein</fullName>
    </submittedName>
</protein>
<evidence type="ECO:0000313" key="2">
    <source>
        <dbReference type="EMBL" id="MPD01625.1"/>
    </source>
</evidence>
<comment type="caution">
    <text evidence="2">The sequence shown here is derived from an EMBL/GenBank/DDBJ whole genome shotgun (WGS) entry which is preliminary data.</text>
</comment>
<evidence type="ECO:0000313" key="3">
    <source>
        <dbReference type="Proteomes" id="UP000324222"/>
    </source>
</evidence>